<evidence type="ECO:0000259" key="1">
    <source>
        <dbReference type="Pfam" id="PF01261"/>
    </source>
</evidence>
<dbReference type="PANTHER" id="PTHR12110">
    <property type="entry name" value="HYDROXYPYRUVATE ISOMERASE"/>
    <property type="match status" value="1"/>
</dbReference>
<dbReference type="InterPro" id="IPR036237">
    <property type="entry name" value="Xyl_isomerase-like_sf"/>
</dbReference>
<accession>A0A1F7WV76</accession>
<feature type="domain" description="Xylose isomerase-like TIM barrel" evidence="1">
    <location>
        <begin position="21"/>
        <end position="281"/>
    </location>
</feature>
<sequence length="299" mass="34601">MNEVYLSHGSLYDYQLMPFFNMAAKCGFNGVEIIVGRNEEMSNISYMKKLSADFKIPVKVLHCPFNSWQSDLWPKKPHEKLIRTVEMAYKLGAGVVVAHTALSEDREYKDWLINELGGFQSKHPQVKIGIENMPRRYVLFGKLGRVFFNYKKLPFKIRRKIIYDIAAHLPKYNKFAPIELDDFTNSLNSVELLNKFKYVTIDTTHLGTWNCAPHEYLDKITTGIAHVHLSNYKISLEHRTIDDGIMDLAKFLSKLRKRNYGGGITIETDPHSFENHRSFAITSKKLIADIEFIRSSFNN</sequence>
<dbReference type="STRING" id="1817813.A2008_07730"/>
<dbReference type="PANTHER" id="PTHR12110:SF21">
    <property type="entry name" value="XYLOSE ISOMERASE-LIKE TIM BARREL DOMAIN-CONTAINING PROTEIN"/>
    <property type="match status" value="1"/>
</dbReference>
<reference evidence="2 3" key="1">
    <citation type="journal article" date="2016" name="Nat. Commun.">
        <title>Thousands of microbial genomes shed light on interconnected biogeochemical processes in an aquifer system.</title>
        <authorList>
            <person name="Anantharaman K."/>
            <person name="Brown C.T."/>
            <person name="Hug L.A."/>
            <person name="Sharon I."/>
            <person name="Castelle C.J."/>
            <person name="Probst A.J."/>
            <person name="Thomas B.C."/>
            <person name="Singh A."/>
            <person name="Wilkins M.J."/>
            <person name="Karaoz U."/>
            <person name="Brodie E.L."/>
            <person name="Williams K.H."/>
            <person name="Hubbard S.S."/>
            <person name="Banfield J.F."/>
        </authorList>
    </citation>
    <scope>NUCLEOTIDE SEQUENCE [LARGE SCALE GENOMIC DNA]</scope>
</reference>
<proteinExistence type="predicted"/>
<dbReference type="Gene3D" id="3.20.20.150">
    <property type="entry name" value="Divalent-metal-dependent TIM barrel enzymes"/>
    <property type="match status" value="1"/>
</dbReference>
<evidence type="ECO:0000313" key="2">
    <source>
        <dbReference type="EMBL" id="OGM05975.1"/>
    </source>
</evidence>
<organism evidence="2 3">
    <name type="scientific">Candidatus Wallbacteria bacterium GWC2_49_35</name>
    <dbReference type="NCBI Taxonomy" id="1817813"/>
    <lineage>
        <taxon>Bacteria</taxon>
        <taxon>Candidatus Walliibacteriota</taxon>
    </lineage>
</organism>
<protein>
    <recommendedName>
        <fullName evidence="1">Xylose isomerase-like TIM barrel domain-containing protein</fullName>
    </recommendedName>
</protein>
<comment type="caution">
    <text evidence="2">The sequence shown here is derived from an EMBL/GenBank/DDBJ whole genome shotgun (WGS) entry which is preliminary data.</text>
</comment>
<gene>
    <name evidence="2" type="ORF">A2008_07730</name>
</gene>
<evidence type="ECO:0000313" key="3">
    <source>
        <dbReference type="Proteomes" id="UP000178735"/>
    </source>
</evidence>
<dbReference type="SUPFAM" id="SSF51658">
    <property type="entry name" value="Xylose isomerase-like"/>
    <property type="match status" value="1"/>
</dbReference>
<dbReference type="InterPro" id="IPR050312">
    <property type="entry name" value="IolE/XylAMocC-like"/>
</dbReference>
<dbReference type="Proteomes" id="UP000178735">
    <property type="component" value="Unassembled WGS sequence"/>
</dbReference>
<dbReference type="AlphaFoldDB" id="A0A1F7WV76"/>
<dbReference type="Pfam" id="PF01261">
    <property type="entry name" value="AP_endonuc_2"/>
    <property type="match status" value="1"/>
</dbReference>
<name>A0A1F7WV76_9BACT</name>
<dbReference type="EMBL" id="MGFH01000086">
    <property type="protein sequence ID" value="OGM05975.1"/>
    <property type="molecule type" value="Genomic_DNA"/>
</dbReference>
<dbReference type="InterPro" id="IPR013022">
    <property type="entry name" value="Xyl_isomerase-like_TIM-brl"/>
</dbReference>